<dbReference type="HOGENOM" id="CLU_033975_2_1_9"/>
<dbReference type="Proteomes" id="UP000004756">
    <property type="component" value="Unassembled WGS sequence"/>
</dbReference>
<protein>
    <submittedName>
        <fullName evidence="1">3-methyl-2-oxobutanoate dehydrogenase (2-methylpropanoyl-transferring)</fullName>
        <ecNumber evidence="1">1.2.4.4</ecNumber>
    </submittedName>
</protein>
<organism evidence="1 2">
    <name type="scientific">[Clostridium] asparagiforme DSM 15981</name>
    <dbReference type="NCBI Taxonomy" id="518636"/>
    <lineage>
        <taxon>Bacteria</taxon>
        <taxon>Bacillati</taxon>
        <taxon>Bacillota</taxon>
        <taxon>Clostridia</taxon>
        <taxon>Lachnospirales</taxon>
        <taxon>Lachnospiraceae</taxon>
        <taxon>Enterocloster</taxon>
    </lineage>
</organism>
<dbReference type="GO" id="GO:0003863">
    <property type="term" value="F:branched-chain 2-oxo acid dehydrogenase activity"/>
    <property type="evidence" value="ECO:0007669"/>
    <property type="project" value="UniProtKB-EC"/>
</dbReference>
<proteinExistence type="predicted"/>
<dbReference type="EC" id="1.2.4.4" evidence="1"/>
<dbReference type="InterPro" id="IPR003673">
    <property type="entry name" value="CoA-Trfase_fam_III"/>
</dbReference>
<dbReference type="InterPro" id="IPR044855">
    <property type="entry name" value="CoA-Trfase_III_dom3_sf"/>
</dbReference>
<dbReference type="Pfam" id="PF02515">
    <property type="entry name" value="CoA_transf_3"/>
    <property type="match status" value="1"/>
</dbReference>
<dbReference type="InterPro" id="IPR023606">
    <property type="entry name" value="CoA-Trfase_III_dom_1_sf"/>
</dbReference>
<keyword evidence="1" id="KW-0560">Oxidoreductase</keyword>
<dbReference type="Gene3D" id="3.40.50.10540">
    <property type="entry name" value="Crotonobetainyl-coa:carnitine coa-transferase, domain 1"/>
    <property type="match status" value="1"/>
</dbReference>
<dbReference type="PANTHER" id="PTHR48228:SF2">
    <property type="entry name" value="E-CINNAMOYL-COA:R-PHENYLLACTATE COA TRANSFERASE LARGE SUBUNIT"/>
    <property type="match status" value="1"/>
</dbReference>
<gene>
    <name evidence="1" type="primary">hadA</name>
    <name evidence="1" type="ORF">CLOSTASPAR_00816</name>
</gene>
<evidence type="ECO:0000313" key="2">
    <source>
        <dbReference type="Proteomes" id="UP000004756"/>
    </source>
</evidence>
<dbReference type="PANTHER" id="PTHR48228">
    <property type="entry name" value="SUCCINYL-COA--D-CITRAMALATE COA-TRANSFERASE"/>
    <property type="match status" value="1"/>
</dbReference>
<dbReference type="Gene3D" id="3.30.1540.10">
    <property type="entry name" value="formyl-coa transferase, domain 3"/>
    <property type="match status" value="1"/>
</dbReference>
<reference evidence="1 2" key="1">
    <citation type="submission" date="2009-02" db="EMBL/GenBank/DDBJ databases">
        <title>Draft genome sequence of Clostridium asparagiforme (DSM 15981).</title>
        <authorList>
            <person name="Sudarsanam P."/>
            <person name="Ley R."/>
            <person name="Guruge J."/>
            <person name="Turnbaugh P.J."/>
            <person name="Mahowald M."/>
            <person name="Liep D."/>
            <person name="Gordon J."/>
        </authorList>
    </citation>
    <scope>NUCLEOTIDE SEQUENCE [LARGE SCALE GENOMIC DNA]</scope>
    <source>
        <strain evidence="1 2">DSM 15981</strain>
    </source>
</reference>
<dbReference type="EMBL" id="ACCJ01000032">
    <property type="protein sequence ID" value="EEG57056.1"/>
    <property type="molecule type" value="Genomic_DNA"/>
</dbReference>
<accession>C0CV15</accession>
<comment type="caution">
    <text evidence="1">The sequence shown here is derived from an EMBL/GenBank/DDBJ whole genome shotgun (WGS) entry which is preliminary data.</text>
</comment>
<dbReference type="SUPFAM" id="SSF89796">
    <property type="entry name" value="CoA-transferase family III (CaiB/BaiF)"/>
    <property type="match status" value="1"/>
</dbReference>
<dbReference type="AlphaFoldDB" id="C0CV15"/>
<dbReference type="InterPro" id="IPR050509">
    <property type="entry name" value="CoA-transferase_III"/>
</dbReference>
<evidence type="ECO:0000313" key="1">
    <source>
        <dbReference type="EMBL" id="EEG57056.1"/>
    </source>
</evidence>
<name>C0CV15_9FIRM</name>
<sequence length="449" mass="49891">MLRKFGIFFACNFGKTARRRFSPGTDGRHLIFRELLRCAVWEKTKGEGMMKPLEGIKVVELTTYFAAPACGRMLADWGAEVIKVEGPKGDPYRTAYRGQRTPQFEEGCPSFDLENSNKSFVCLDTKTEGGREAVLKLISQCDVFLTNNRLSALKKMGLTYEEVHALYPKVVYAEVLGYGAKGPLKDRPGYDYTAFFSRSGLMADLSSKGGNVMNTVAGFGDHVTAITLASGICAALLKAQRTGEGDRVSVALYQAAIFILSNGLLCAEYGREYPRTHFDCNSPLLTCYRCRDGEWIYLSMPEYDKMWPRICRDIFERPDLAEDPRFYCIAETNKRIGEAVAVCDEIFAEHDSAYWIGKMEANDIAHEKLAHFTDVLKDEQAWANGFLQEYTYPGGEKTVFSSTPVSFESIGELPFKHAGVVGGDTREVLKAAGYAEEEIEALVASGAAK</sequence>
<keyword evidence="2" id="KW-1185">Reference proteome</keyword>